<dbReference type="EMBL" id="QJJV01000011">
    <property type="protein sequence ID" value="PXX14934.1"/>
    <property type="molecule type" value="Genomic_DNA"/>
</dbReference>
<protein>
    <recommendedName>
        <fullName evidence="3">Zinc-ribbon domain-containing protein</fullName>
    </recommendedName>
</protein>
<organism evidence="1 2">
    <name type="scientific">Paraburkholderia tropica</name>
    <dbReference type="NCBI Taxonomy" id="92647"/>
    <lineage>
        <taxon>Bacteria</taxon>
        <taxon>Pseudomonadati</taxon>
        <taxon>Pseudomonadota</taxon>
        <taxon>Betaproteobacteria</taxon>
        <taxon>Burkholderiales</taxon>
        <taxon>Burkholderiaceae</taxon>
        <taxon>Paraburkholderia</taxon>
    </lineage>
</organism>
<gene>
    <name evidence="1" type="ORF">C7400_111145</name>
</gene>
<evidence type="ECO:0000313" key="2">
    <source>
        <dbReference type="Proteomes" id="UP000247515"/>
    </source>
</evidence>
<name>A0ABX5MML7_9BURK</name>
<sequence length="500" mass="56228">MVARSTDTGEQTVETTIPVPLRRAPPVVRKRVLAALADWPARHGYGLDERDRLIWQCISRIVQAWGGSLVDPEARDLQAVDIKCSRGHVWRSNSFKLKSGLWCPECAAEHRRDGLDAMQKLARKHGGRCVSDVYVNSLTNLRWQCRHGHEWEMRPRVVKDGGWCPTCLAGELDRSGLKRMQTLARERGGKCLSDSYVNTRSKLRWQCKDGHVWEATPAAIDIAGAWCPVCAFDRRRLTLNDVNGMAAKFGGKCLSTTYSTNISRLRWRCAEGHEFEQSVAGLNKGQWCPTCSRAAREAAGLERVRLLAKERGGECLSDAYKGQHSPLRWCCEFGHIWRTAPINIRAGSWCHACARANQVVHTIEKMRAIARERGGECLSKEYVTGAKLKWRCAQGHTWRTSPAVVLIGCWCPACARASQVVYTIEEMRAVARERGGECLSEEYVNVSSKLEWQCARGHTWHTTPTIVLGDHWCPACANLDRSATHKARRKYLASPSLRGR</sequence>
<reference evidence="1 2" key="1">
    <citation type="submission" date="2018-05" db="EMBL/GenBank/DDBJ databases">
        <title>Genomic Encyclopedia of Type Strains, Phase IV (KMG-V): Genome sequencing to study the core and pangenomes of soil and plant-associated prokaryotes.</title>
        <authorList>
            <person name="Whitman W."/>
        </authorList>
    </citation>
    <scope>NUCLEOTIDE SEQUENCE [LARGE SCALE GENOMIC DNA]</scope>
    <source>
        <strain evidence="1 2">SIr-6563</strain>
    </source>
</reference>
<evidence type="ECO:0000313" key="1">
    <source>
        <dbReference type="EMBL" id="PXX14934.1"/>
    </source>
</evidence>
<dbReference type="RefSeq" id="WP_176080792.1">
    <property type="nucleotide sequence ID" value="NZ_CADFGS010000011.1"/>
</dbReference>
<dbReference type="Proteomes" id="UP000247515">
    <property type="component" value="Unassembled WGS sequence"/>
</dbReference>
<proteinExistence type="predicted"/>
<comment type="caution">
    <text evidence="1">The sequence shown here is derived from an EMBL/GenBank/DDBJ whole genome shotgun (WGS) entry which is preliminary data.</text>
</comment>
<keyword evidence="2" id="KW-1185">Reference proteome</keyword>
<evidence type="ECO:0008006" key="3">
    <source>
        <dbReference type="Google" id="ProtNLM"/>
    </source>
</evidence>
<accession>A0ABX5MML7</accession>